<dbReference type="AlphaFoldDB" id="A0A8J2Y005"/>
<comment type="similarity">
    <text evidence="1">Belongs to the PriB family.</text>
</comment>
<dbReference type="Proteomes" id="UP000620266">
    <property type="component" value="Unassembled WGS sequence"/>
</dbReference>
<dbReference type="GO" id="GO:0003697">
    <property type="term" value="F:single-stranded DNA binding"/>
    <property type="evidence" value="ECO:0007669"/>
    <property type="project" value="UniProtKB-UniRule"/>
</dbReference>
<keyword evidence="1" id="KW-0238">DNA-binding</keyword>
<dbReference type="InterPro" id="IPR012340">
    <property type="entry name" value="NA-bd_OB-fold"/>
</dbReference>
<name>A0A8J2Y005_9BURK</name>
<dbReference type="RefSeq" id="WP_188397327.1">
    <property type="nucleotide sequence ID" value="NZ_BMCG01000006.1"/>
</dbReference>
<proteinExistence type="inferred from homology"/>
<sequence>MNQLQIVATIAEREILRYSPAGIPIVSAVLVHSSQQMEAGVARLTEFEIAAMAAGEISGRFDRAELGGTYRFTGFLARKSRNSKSLVFHLTDFEEPHSDTGAKNGIR</sequence>
<dbReference type="SUPFAM" id="SSF50249">
    <property type="entry name" value="Nucleic acid-binding proteins"/>
    <property type="match status" value="1"/>
</dbReference>
<protein>
    <recommendedName>
        <fullName evidence="1">Replication restart protein PriB</fullName>
    </recommendedName>
</protein>
<reference evidence="2" key="1">
    <citation type="journal article" date="2014" name="Int. J. Syst. Evol. Microbiol.">
        <title>Complete genome sequence of Corynebacterium casei LMG S-19264T (=DSM 44701T), isolated from a smear-ripened cheese.</title>
        <authorList>
            <consortium name="US DOE Joint Genome Institute (JGI-PGF)"/>
            <person name="Walter F."/>
            <person name="Albersmeier A."/>
            <person name="Kalinowski J."/>
            <person name="Ruckert C."/>
        </authorList>
    </citation>
    <scope>NUCLEOTIDE SEQUENCE</scope>
    <source>
        <strain evidence="2">CCM 7086</strain>
    </source>
</reference>
<dbReference type="Gene3D" id="2.40.50.140">
    <property type="entry name" value="Nucleic acid-binding proteins"/>
    <property type="match status" value="1"/>
</dbReference>
<organism evidence="2 3">
    <name type="scientific">Oxalicibacterium flavum</name>
    <dbReference type="NCBI Taxonomy" id="179467"/>
    <lineage>
        <taxon>Bacteria</taxon>
        <taxon>Pseudomonadati</taxon>
        <taxon>Pseudomonadota</taxon>
        <taxon>Betaproteobacteria</taxon>
        <taxon>Burkholderiales</taxon>
        <taxon>Oxalobacteraceae</taxon>
        <taxon>Oxalicibacterium</taxon>
    </lineage>
</organism>
<dbReference type="EMBL" id="BMCG01000006">
    <property type="protein sequence ID" value="GGC17693.1"/>
    <property type="molecule type" value="Genomic_DNA"/>
</dbReference>
<comment type="subunit">
    <text evidence="1">Homodimer. Interacts with PriA and DnaT. Component of the replication restart primosome. Primosome assembly occurs via a 'hand-off' mechanism. PriA binds to replication forks, subsequently PriB then DnaT bind; DnaT then displaces ssDNA to generate the helicase loading substrate.</text>
</comment>
<dbReference type="NCBIfam" id="TIGR04418">
    <property type="entry name" value="PriB_gamma"/>
    <property type="match status" value="1"/>
</dbReference>
<gene>
    <name evidence="1 2" type="primary">priB</name>
    <name evidence="2" type="ORF">GCM10007205_28400</name>
</gene>
<comment type="function">
    <text evidence="1">Involved in the restart of stalled replication forks, which reloads the replicative helicase on sites other than the origin of replication; the PriA-PriB pathway is the major replication restart pathway. During primosome assembly it facilitates complex formation between PriA and DnaT on DNA; stabilizes PriA on DNA. Stimulates the DNA unwinding activity of PriA helicase.</text>
</comment>
<evidence type="ECO:0000313" key="3">
    <source>
        <dbReference type="Proteomes" id="UP000620266"/>
    </source>
</evidence>
<dbReference type="PIRSF" id="PIRSF003135">
    <property type="entry name" value="Primosomal_n"/>
    <property type="match status" value="1"/>
</dbReference>
<dbReference type="GO" id="GO:1990077">
    <property type="term" value="C:primosome complex"/>
    <property type="evidence" value="ECO:0007669"/>
    <property type="project" value="UniProtKB-UniRule"/>
</dbReference>
<evidence type="ECO:0000256" key="1">
    <source>
        <dbReference type="HAMAP-Rule" id="MF_00720"/>
    </source>
</evidence>
<keyword evidence="3" id="KW-1185">Reference proteome</keyword>
<evidence type="ECO:0000313" key="2">
    <source>
        <dbReference type="EMBL" id="GGC17693.1"/>
    </source>
</evidence>
<keyword evidence="1" id="KW-0639">Primosome</keyword>
<dbReference type="GO" id="GO:0006269">
    <property type="term" value="P:DNA replication, synthesis of primer"/>
    <property type="evidence" value="ECO:0007669"/>
    <property type="project" value="UniProtKB-KW"/>
</dbReference>
<keyword evidence="1" id="KW-0235">DNA replication</keyword>
<dbReference type="Pfam" id="PF22657">
    <property type="entry name" value="SSB_1"/>
    <property type="match status" value="1"/>
</dbReference>
<dbReference type="InterPro" id="IPR023646">
    <property type="entry name" value="Prisomal_replication_PriB"/>
</dbReference>
<dbReference type="HAMAP" id="MF_00720">
    <property type="entry name" value="PriB"/>
    <property type="match status" value="1"/>
</dbReference>
<comment type="caution">
    <text evidence="2">The sequence shown here is derived from an EMBL/GenBank/DDBJ whole genome shotgun (WGS) entry which is preliminary data.</text>
</comment>
<reference evidence="2" key="2">
    <citation type="submission" date="2020-09" db="EMBL/GenBank/DDBJ databases">
        <authorList>
            <person name="Sun Q."/>
            <person name="Sedlacek I."/>
        </authorList>
    </citation>
    <scope>NUCLEOTIDE SEQUENCE</scope>
    <source>
        <strain evidence="2">CCM 7086</strain>
    </source>
</reference>
<accession>A0A8J2Y005</accession>